<evidence type="ECO:0008006" key="3">
    <source>
        <dbReference type="Google" id="ProtNLM"/>
    </source>
</evidence>
<dbReference type="PANTHER" id="PTHR28139">
    <property type="entry name" value="UPF0768 PROTEIN YBL029C-A"/>
    <property type="match status" value="1"/>
</dbReference>
<proteinExistence type="predicted"/>
<dbReference type="STRING" id="1569628.A0A316V1U0"/>
<reference evidence="1 2" key="1">
    <citation type="journal article" date="2018" name="Mol. Biol. Evol.">
        <title>Broad Genomic Sampling Reveals a Smut Pathogenic Ancestry of the Fungal Clade Ustilaginomycotina.</title>
        <authorList>
            <person name="Kijpornyongpan T."/>
            <person name="Mondo S.J."/>
            <person name="Barry K."/>
            <person name="Sandor L."/>
            <person name="Lee J."/>
            <person name="Lipzen A."/>
            <person name="Pangilinan J."/>
            <person name="LaButti K."/>
            <person name="Hainaut M."/>
            <person name="Henrissat B."/>
            <person name="Grigoriev I.V."/>
            <person name="Spatafora J.W."/>
            <person name="Aime M.C."/>
        </authorList>
    </citation>
    <scope>NUCLEOTIDE SEQUENCE [LARGE SCALE GENOMIC DNA]</scope>
    <source>
        <strain evidence="1 2">MCA 5214</strain>
    </source>
</reference>
<evidence type="ECO:0000313" key="2">
    <source>
        <dbReference type="Proteomes" id="UP000245884"/>
    </source>
</evidence>
<sequence>MDFCFFIPVIFGCPNKIKQDDDHTPYLCPKCHNPQLVKARSRTWFELCWIPLIPMKKHAIYICGICQFRADQDKL</sequence>
<name>A0A316V1U0_9BASI</name>
<dbReference type="PANTHER" id="PTHR28139:SF1">
    <property type="entry name" value="UPF0768 PROTEIN YBL029C-A"/>
    <property type="match status" value="1"/>
</dbReference>
<dbReference type="GeneID" id="37031297"/>
<dbReference type="AlphaFoldDB" id="A0A316V1U0"/>
<accession>A0A316V1U0</accession>
<dbReference type="RefSeq" id="XP_025365580.1">
    <property type="nucleotide sequence ID" value="XM_025509474.1"/>
</dbReference>
<dbReference type="EMBL" id="KZ819662">
    <property type="protein sequence ID" value="PWN30968.1"/>
    <property type="molecule type" value="Genomic_DNA"/>
</dbReference>
<keyword evidence="2" id="KW-1185">Reference proteome</keyword>
<evidence type="ECO:0000313" key="1">
    <source>
        <dbReference type="EMBL" id="PWN30968.1"/>
    </source>
</evidence>
<organism evidence="1 2">
    <name type="scientific">Jaminaea rosea</name>
    <dbReference type="NCBI Taxonomy" id="1569628"/>
    <lineage>
        <taxon>Eukaryota</taxon>
        <taxon>Fungi</taxon>
        <taxon>Dikarya</taxon>
        <taxon>Basidiomycota</taxon>
        <taxon>Ustilaginomycotina</taxon>
        <taxon>Exobasidiomycetes</taxon>
        <taxon>Microstromatales</taxon>
        <taxon>Microstromatales incertae sedis</taxon>
        <taxon>Jaminaea</taxon>
    </lineage>
</organism>
<dbReference type="Proteomes" id="UP000245884">
    <property type="component" value="Unassembled WGS sequence"/>
</dbReference>
<dbReference type="OrthoDB" id="5545479at2759"/>
<gene>
    <name evidence="1" type="ORF">BDZ90DRAFT_29934</name>
</gene>
<protein>
    <recommendedName>
        <fullName evidence="3">Zinc-ribbon 15 domain-containing protein</fullName>
    </recommendedName>
</protein>